<dbReference type="EMBL" id="JAMYWD010000001">
    <property type="protein sequence ID" value="KAJ4980967.1"/>
    <property type="molecule type" value="Genomic_DNA"/>
</dbReference>
<dbReference type="SUPFAM" id="SSF56784">
    <property type="entry name" value="HAD-like"/>
    <property type="match status" value="1"/>
</dbReference>
<protein>
    <recommendedName>
        <fullName evidence="2">FCP1 homology domain-containing protein</fullName>
    </recommendedName>
</protein>
<dbReference type="Gene3D" id="3.40.50.1000">
    <property type="entry name" value="HAD superfamily/HAD-like"/>
    <property type="match status" value="1"/>
</dbReference>
<comment type="caution">
    <text evidence="3">The sequence shown here is derived from an EMBL/GenBank/DDBJ whole genome shotgun (WGS) entry which is preliminary data.</text>
</comment>
<feature type="compositionally biased region" description="Basic residues" evidence="1">
    <location>
        <begin position="15"/>
        <end position="26"/>
    </location>
</feature>
<dbReference type="SMART" id="SM00577">
    <property type="entry name" value="CPDc"/>
    <property type="match status" value="1"/>
</dbReference>
<dbReference type="InterPro" id="IPR011948">
    <property type="entry name" value="Dullard_phosphatase"/>
</dbReference>
<dbReference type="InterPro" id="IPR036412">
    <property type="entry name" value="HAD-like_sf"/>
</dbReference>
<evidence type="ECO:0000259" key="2">
    <source>
        <dbReference type="PROSITE" id="PS50969"/>
    </source>
</evidence>
<dbReference type="PROSITE" id="PS50969">
    <property type="entry name" value="FCP1"/>
    <property type="match status" value="1"/>
</dbReference>
<reference evidence="3" key="1">
    <citation type="journal article" date="2023" name="Plant J.">
        <title>The genome of the king protea, Protea cynaroides.</title>
        <authorList>
            <person name="Chang J."/>
            <person name="Duong T.A."/>
            <person name="Schoeman C."/>
            <person name="Ma X."/>
            <person name="Roodt D."/>
            <person name="Barker N."/>
            <person name="Li Z."/>
            <person name="Van de Peer Y."/>
            <person name="Mizrachi E."/>
        </authorList>
    </citation>
    <scope>NUCLEOTIDE SEQUENCE</scope>
    <source>
        <tissue evidence="3">Young leaves</tissue>
    </source>
</reference>
<dbReference type="AlphaFoldDB" id="A0A9Q0R2V4"/>
<dbReference type="InterPro" id="IPR023214">
    <property type="entry name" value="HAD_sf"/>
</dbReference>
<dbReference type="CDD" id="cd07521">
    <property type="entry name" value="HAD_FCP1-like"/>
    <property type="match status" value="1"/>
</dbReference>
<sequence length="294" mass="34207">MVSKIIMKTPTKSIKDRRNRRRKKSPLKNVSNAASIFVASINRSIFTCQRRLVKIFTKLAKISSTPNPRKREFQLLKKCKTEDVQREATAAEIAKNQVCRSLFPSNSLPPLMFPEKKTIFLDLDETLIHSKPDPPPEKYDFVVRPMIERKFTDFYVLKRPGVEELLDVLGKKFEIVVFTAGLKEYASLVLDKIDPKGLISHRLYRESCKEKEGRFVKDLSEMGRDLRRVVIVDDNPNAYLFQPENALPVSPFINDLQDQELRWVIRFFEFADCFEDMRDAIKHYVSYATINPKS</sequence>
<evidence type="ECO:0000313" key="4">
    <source>
        <dbReference type="Proteomes" id="UP001141806"/>
    </source>
</evidence>
<accession>A0A9Q0R2V4</accession>
<proteinExistence type="predicted"/>
<dbReference type="NCBIfam" id="TIGR02251">
    <property type="entry name" value="HIF-SF_euk"/>
    <property type="match status" value="1"/>
</dbReference>
<dbReference type="OrthoDB" id="277011at2759"/>
<organism evidence="3 4">
    <name type="scientific">Protea cynaroides</name>
    <dbReference type="NCBI Taxonomy" id="273540"/>
    <lineage>
        <taxon>Eukaryota</taxon>
        <taxon>Viridiplantae</taxon>
        <taxon>Streptophyta</taxon>
        <taxon>Embryophyta</taxon>
        <taxon>Tracheophyta</taxon>
        <taxon>Spermatophyta</taxon>
        <taxon>Magnoliopsida</taxon>
        <taxon>Proteales</taxon>
        <taxon>Proteaceae</taxon>
        <taxon>Protea</taxon>
    </lineage>
</organism>
<feature type="region of interest" description="Disordered" evidence="1">
    <location>
        <begin position="1"/>
        <end position="27"/>
    </location>
</feature>
<evidence type="ECO:0000256" key="1">
    <source>
        <dbReference type="SAM" id="MobiDB-lite"/>
    </source>
</evidence>
<dbReference type="Proteomes" id="UP001141806">
    <property type="component" value="Unassembled WGS sequence"/>
</dbReference>
<dbReference type="FunFam" id="3.40.50.1000:FF:000093">
    <property type="entry name" value="NLI interacting factor-like phosphatase family protein"/>
    <property type="match status" value="1"/>
</dbReference>
<dbReference type="Pfam" id="PF03031">
    <property type="entry name" value="NIF"/>
    <property type="match status" value="1"/>
</dbReference>
<feature type="domain" description="FCP1 homology" evidence="2">
    <location>
        <begin position="112"/>
        <end position="271"/>
    </location>
</feature>
<dbReference type="InterPro" id="IPR004274">
    <property type="entry name" value="FCP1_dom"/>
</dbReference>
<dbReference type="PANTHER" id="PTHR12210">
    <property type="entry name" value="DULLARD PROTEIN PHOSPHATASE"/>
    <property type="match status" value="1"/>
</dbReference>
<name>A0A9Q0R2V4_9MAGN</name>
<evidence type="ECO:0000313" key="3">
    <source>
        <dbReference type="EMBL" id="KAJ4980967.1"/>
    </source>
</evidence>
<dbReference type="GO" id="GO:0016791">
    <property type="term" value="F:phosphatase activity"/>
    <property type="evidence" value="ECO:0007669"/>
    <property type="project" value="InterPro"/>
</dbReference>
<keyword evidence="4" id="KW-1185">Reference proteome</keyword>
<gene>
    <name evidence="3" type="ORF">NE237_031804</name>
</gene>
<dbReference type="InterPro" id="IPR050365">
    <property type="entry name" value="TIM50"/>
</dbReference>